<keyword evidence="1" id="KW-0812">Transmembrane</keyword>
<keyword evidence="1" id="KW-0472">Membrane</keyword>
<dbReference type="AlphaFoldDB" id="A0A1Y5T1N1"/>
<evidence type="ECO:0000313" key="2">
    <source>
        <dbReference type="EMBL" id="SLN52017.1"/>
    </source>
</evidence>
<dbReference type="EMBL" id="FWFS01000008">
    <property type="protein sequence ID" value="SLN52017.1"/>
    <property type="molecule type" value="Genomic_DNA"/>
</dbReference>
<proteinExistence type="predicted"/>
<dbReference type="Proteomes" id="UP000193862">
    <property type="component" value="Unassembled WGS sequence"/>
</dbReference>
<sequence length="141" mass="15907">MTDSWTDSGPEWAVHKAIRLVNQGVLHRGRKAAFVGIKFALKARHQNAGSTALVTPKDRTMTLMMFARFEQPLKWCAFVLGIVSTLCVVQGLQLAAMLTSLPFCLIWIYCGWLRSEPQLKYINILFALLYVYGIGRYLLLG</sequence>
<keyword evidence="3" id="KW-1185">Reference proteome</keyword>
<name>A0A1Y5T1N1_9RHOB</name>
<reference evidence="2 3" key="1">
    <citation type="submission" date="2017-03" db="EMBL/GenBank/DDBJ databases">
        <authorList>
            <person name="Afonso C.L."/>
            <person name="Miller P.J."/>
            <person name="Scott M.A."/>
            <person name="Spackman E."/>
            <person name="Goraichik I."/>
            <person name="Dimitrov K.M."/>
            <person name="Suarez D.L."/>
            <person name="Swayne D.E."/>
        </authorList>
    </citation>
    <scope>NUCLEOTIDE SEQUENCE [LARGE SCALE GENOMIC DNA]</scope>
    <source>
        <strain evidence="2 3">CECT 8620</strain>
    </source>
</reference>
<protein>
    <submittedName>
        <fullName evidence="2">Uncharacterized protein</fullName>
    </submittedName>
</protein>
<feature type="transmembrane region" description="Helical" evidence="1">
    <location>
        <begin position="121"/>
        <end position="139"/>
    </location>
</feature>
<accession>A0A1Y5T1N1</accession>
<evidence type="ECO:0000256" key="1">
    <source>
        <dbReference type="SAM" id="Phobius"/>
    </source>
</evidence>
<keyword evidence="1" id="KW-1133">Transmembrane helix</keyword>
<feature type="transmembrane region" description="Helical" evidence="1">
    <location>
        <begin position="76"/>
        <end position="109"/>
    </location>
</feature>
<evidence type="ECO:0000313" key="3">
    <source>
        <dbReference type="Proteomes" id="UP000193862"/>
    </source>
</evidence>
<gene>
    <name evidence="2" type="ORF">AQS8620_02261</name>
</gene>
<organism evidence="2 3">
    <name type="scientific">Aquimixticola soesokkakensis</name>
    <dbReference type="NCBI Taxonomy" id="1519096"/>
    <lineage>
        <taxon>Bacteria</taxon>
        <taxon>Pseudomonadati</taxon>
        <taxon>Pseudomonadota</taxon>
        <taxon>Alphaproteobacteria</taxon>
        <taxon>Rhodobacterales</taxon>
        <taxon>Paracoccaceae</taxon>
        <taxon>Aquimixticola</taxon>
    </lineage>
</organism>